<dbReference type="GO" id="GO:0005524">
    <property type="term" value="F:ATP binding"/>
    <property type="evidence" value="ECO:0007669"/>
    <property type="project" value="UniProtKB-KW"/>
</dbReference>
<dbReference type="EMBL" id="QDEB01114117">
    <property type="protein sequence ID" value="RZB40999.1"/>
    <property type="molecule type" value="Genomic_DNA"/>
</dbReference>
<dbReference type="InterPro" id="IPR050173">
    <property type="entry name" value="ABC_transporter_C-like"/>
</dbReference>
<keyword evidence="4" id="KW-0547">Nucleotide-binding</keyword>
<feature type="domain" description="ABC transporter" evidence="9">
    <location>
        <begin position="477"/>
        <end position="697"/>
    </location>
</feature>
<evidence type="ECO:0000256" key="4">
    <source>
        <dbReference type="ARBA" id="ARBA00022741"/>
    </source>
</evidence>
<dbReference type="PANTHER" id="PTHR24223:SF448">
    <property type="entry name" value="FI20146P1-RELATED"/>
    <property type="match status" value="1"/>
</dbReference>
<feature type="transmembrane region" description="Helical" evidence="8">
    <location>
        <begin position="801"/>
        <end position="825"/>
    </location>
</feature>
<feature type="domain" description="ABC transmembrane type-1" evidence="10">
    <location>
        <begin position="98"/>
        <end position="397"/>
    </location>
</feature>
<dbReference type="STRING" id="1661398.A0A482VDH9"/>
<evidence type="ECO:0000256" key="6">
    <source>
        <dbReference type="ARBA" id="ARBA00022989"/>
    </source>
</evidence>
<dbReference type="Proteomes" id="UP000292052">
    <property type="component" value="Unassembled WGS sequence"/>
</dbReference>
<evidence type="ECO:0000256" key="1">
    <source>
        <dbReference type="ARBA" id="ARBA00004141"/>
    </source>
</evidence>
<dbReference type="InterPro" id="IPR003593">
    <property type="entry name" value="AAA+_ATPase"/>
</dbReference>
<dbReference type="SMART" id="SM00382">
    <property type="entry name" value="AAA"/>
    <property type="match status" value="2"/>
</dbReference>
<feature type="transmembrane region" description="Helical" evidence="8">
    <location>
        <begin position="161"/>
        <end position="179"/>
    </location>
</feature>
<keyword evidence="2" id="KW-0813">Transport</keyword>
<dbReference type="PROSITE" id="PS00211">
    <property type="entry name" value="ABC_TRANSPORTER_1"/>
    <property type="match status" value="2"/>
</dbReference>
<feature type="transmembrane region" description="Helical" evidence="8">
    <location>
        <begin position="878"/>
        <end position="906"/>
    </location>
</feature>
<dbReference type="InterPro" id="IPR017871">
    <property type="entry name" value="ABC_transporter-like_CS"/>
</dbReference>
<dbReference type="Gene3D" id="3.40.50.300">
    <property type="entry name" value="P-loop containing nucleotide triphosphate hydrolases"/>
    <property type="match status" value="2"/>
</dbReference>
<dbReference type="FunFam" id="1.20.1560.10:FF:000026">
    <property type="entry name" value="Multidrug resistance-associated protein lethal(2)03659"/>
    <property type="match status" value="1"/>
</dbReference>
<proteinExistence type="predicted"/>
<dbReference type="OrthoDB" id="6500128at2759"/>
<accession>A0A482VDH9</accession>
<dbReference type="SUPFAM" id="SSF52540">
    <property type="entry name" value="P-loop containing nucleoside triphosphate hydrolases"/>
    <property type="match status" value="2"/>
</dbReference>
<dbReference type="Gene3D" id="1.20.1560.10">
    <property type="entry name" value="ABC transporter type 1, transmembrane domain"/>
    <property type="match status" value="2"/>
</dbReference>
<evidence type="ECO:0000313" key="11">
    <source>
        <dbReference type="EMBL" id="RZB40999.1"/>
    </source>
</evidence>
<dbReference type="CDD" id="cd03244">
    <property type="entry name" value="ABCC_MRP_domain2"/>
    <property type="match status" value="1"/>
</dbReference>
<evidence type="ECO:0000256" key="7">
    <source>
        <dbReference type="ARBA" id="ARBA00023136"/>
    </source>
</evidence>
<evidence type="ECO:0000256" key="3">
    <source>
        <dbReference type="ARBA" id="ARBA00022692"/>
    </source>
</evidence>
<dbReference type="InterPro" id="IPR011527">
    <property type="entry name" value="ABC1_TM_dom"/>
</dbReference>
<keyword evidence="7 8" id="KW-0472">Membrane</keyword>
<sequence length="1306" mass="147397">MRRSTSSDDERRPEHPQKHANWLSMVTFFYTIPIFRRGRYKDMDESDLTKPLDEHKASLQGEKLAILWSQEVQKAKEHHDIPNLTKVIIKCYRKDIIIQGIILFIMEVMIRLFQPMFLGLLLRYFKSDNSENKIPLREPMYLMRVFKYGKPGQCAIQDDEAYLYAFGILFCNVVNVMVLHPSMMGITHVGMKLRVATCSLIYRKTLRLDLVALSGPTVGNVINLISNDVNRFDMIFICLHYIWIAPVQMILSLYFIYREVEISAVVGISAILVVIPLQAWFGNQTSIFRLKTAIKTDERVRQMNEILQGMQVIKMYTWEYAFAELINELRRSEIRVLKQTSYIRGTILSFIMFTTRLAIFLTILSYVVRGKSITAEKVFVVTSYYQILRQTMTLFFPTAIAQIAETNVAVSRIKKFLLMPESQVGDPTPLNPHWKKKPDAGTNLHTRKPDILSLNSVRSTSASFYSKKDDTDDTPKITISNSSVKIDNEVCLQNITLEILQGELVAVIGQVGSGKSVLLNLILGEVEPCVGKIRVKGVISYAAQEPWLFAGSVRQNILFGREYDRDRYRAVVRACALVRDFALLPFGDQTVVGEKGISLSGGQRARINLARAVYKKADIYLLDDPLSAVDTHVGKHLFDECVTGFLVDKIVILVTHQLQFLNEVGKIILMDEGSIAAQGSYEYLEASGLEFSEFLRNQLTDDTEAEADTKFKAILKDLTMRSSFTVNVIDIEGQKYAPQQEVGEMRSHGSVGCYVYKEYFKAGGNCCILLTMIDTEEIHHMPVQGNSSFPLWGDLSTNTSIIVYSVIIFLTIVVALTRSFVFFTVCMRASVNIIKASMKFFNNNTSGRILNRFSKDLGDVDEFLPNAMIDCTQIMLNLVGAIVVIAYVNYFLMIPTIIMCFCFYMLRKYYLHTSRSVKRLEGLCRSPVFAHLNATIQGLSTIRSNGAEMILTKEFDKYLDVHSSAWFMFIATARAFDDVGSRVGLAITQAIGLSGLFQWGMKQSAEMENQMTAVERILEFTRVEHEPDLQSTPDKKPPPEWPAEGKIEFQNLIMKYKENEPPVLKSLNLVIQPKEKIGIVGRTGAGKSSLIAALFRLAKFEGAIIVDGVNITEIGLHDLRKKISIIPQEPVLFSGSLRYNMDPFNNYDDATIVNALIVVEVKVAMLEGVGCLQHHVSEGGINISVGERQMICLARAVLRNNVILVLDEATANVDPKTDKFLQTTIRQKFANCTVLTIAHRLHTIMDSDRVAVMDAGVVVEFDHPHILLQNRSGFLSLMVEKTGKAMSQNLRNIAKNSYESKRGTSE</sequence>
<dbReference type="PROSITE" id="PS50893">
    <property type="entry name" value="ABC_TRANSPORTER_2"/>
    <property type="match status" value="2"/>
</dbReference>
<protein>
    <submittedName>
        <fullName evidence="11">ABC tran and/or MMR HSR1 domain containing protein</fullName>
    </submittedName>
</protein>
<feature type="transmembrane region" description="Helical" evidence="8">
    <location>
        <begin position="96"/>
        <end position="114"/>
    </location>
</feature>
<feature type="transmembrane region" description="Helical" evidence="8">
    <location>
        <begin position="347"/>
        <end position="368"/>
    </location>
</feature>
<keyword evidence="5" id="KW-0067">ATP-binding</keyword>
<name>A0A482VDH9_ASBVE</name>
<evidence type="ECO:0000259" key="9">
    <source>
        <dbReference type="PROSITE" id="PS50893"/>
    </source>
</evidence>
<gene>
    <name evidence="11" type="ORF">BDFB_001377</name>
</gene>
<organism evidence="11 12">
    <name type="scientific">Asbolus verrucosus</name>
    <name type="common">Desert ironclad beetle</name>
    <dbReference type="NCBI Taxonomy" id="1661398"/>
    <lineage>
        <taxon>Eukaryota</taxon>
        <taxon>Metazoa</taxon>
        <taxon>Ecdysozoa</taxon>
        <taxon>Arthropoda</taxon>
        <taxon>Hexapoda</taxon>
        <taxon>Insecta</taxon>
        <taxon>Pterygota</taxon>
        <taxon>Neoptera</taxon>
        <taxon>Endopterygota</taxon>
        <taxon>Coleoptera</taxon>
        <taxon>Polyphaga</taxon>
        <taxon>Cucujiformia</taxon>
        <taxon>Tenebrionidae</taxon>
        <taxon>Pimeliinae</taxon>
        <taxon>Asbolus</taxon>
    </lineage>
</organism>
<dbReference type="GO" id="GO:0016020">
    <property type="term" value="C:membrane"/>
    <property type="evidence" value="ECO:0007669"/>
    <property type="project" value="UniProtKB-SubCell"/>
</dbReference>
<evidence type="ECO:0000256" key="2">
    <source>
        <dbReference type="ARBA" id="ARBA00022448"/>
    </source>
</evidence>
<dbReference type="PROSITE" id="PS50929">
    <property type="entry name" value="ABC_TM1F"/>
    <property type="match status" value="2"/>
</dbReference>
<keyword evidence="3 8" id="KW-0812">Transmembrane</keyword>
<dbReference type="GO" id="GO:0140359">
    <property type="term" value="F:ABC-type transporter activity"/>
    <property type="evidence" value="ECO:0007669"/>
    <property type="project" value="InterPro"/>
</dbReference>
<dbReference type="FunFam" id="3.40.50.300:FF:000163">
    <property type="entry name" value="Multidrug resistance-associated protein member 4"/>
    <property type="match status" value="1"/>
</dbReference>
<keyword evidence="12" id="KW-1185">Reference proteome</keyword>
<dbReference type="InterPro" id="IPR027417">
    <property type="entry name" value="P-loop_NTPase"/>
</dbReference>
<dbReference type="PANTHER" id="PTHR24223">
    <property type="entry name" value="ATP-BINDING CASSETTE SUB-FAMILY C"/>
    <property type="match status" value="1"/>
</dbReference>
<dbReference type="FunFam" id="3.40.50.300:FF:000482">
    <property type="entry name" value="Multidrug resistance-associated protein member 4"/>
    <property type="match status" value="1"/>
</dbReference>
<dbReference type="CDD" id="cd03250">
    <property type="entry name" value="ABCC_MRP_domain1"/>
    <property type="match status" value="1"/>
</dbReference>
<dbReference type="SUPFAM" id="SSF90123">
    <property type="entry name" value="ABC transporter transmembrane region"/>
    <property type="match status" value="2"/>
</dbReference>
<evidence type="ECO:0000256" key="5">
    <source>
        <dbReference type="ARBA" id="ARBA00022840"/>
    </source>
</evidence>
<feature type="transmembrane region" description="Helical" evidence="8">
    <location>
        <begin position="234"/>
        <end position="256"/>
    </location>
</feature>
<dbReference type="Pfam" id="PF00005">
    <property type="entry name" value="ABC_tran"/>
    <property type="match status" value="2"/>
</dbReference>
<dbReference type="InterPro" id="IPR003439">
    <property type="entry name" value="ABC_transporter-like_ATP-bd"/>
</dbReference>
<feature type="domain" description="ABC transmembrane type-1" evidence="10">
    <location>
        <begin position="801"/>
        <end position="976"/>
    </location>
</feature>
<evidence type="ECO:0000259" key="10">
    <source>
        <dbReference type="PROSITE" id="PS50929"/>
    </source>
</evidence>
<dbReference type="InterPro" id="IPR036640">
    <property type="entry name" value="ABC1_TM_sf"/>
</dbReference>
<comment type="subcellular location">
    <subcellularLocation>
        <location evidence="1">Membrane</location>
        <topology evidence="1">Multi-pass membrane protein</topology>
    </subcellularLocation>
</comment>
<evidence type="ECO:0000256" key="8">
    <source>
        <dbReference type="SAM" id="Phobius"/>
    </source>
</evidence>
<keyword evidence="6 8" id="KW-1133">Transmembrane helix</keyword>
<comment type="caution">
    <text evidence="11">The sequence shown here is derived from an EMBL/GenBank/DDBJ whole genome shotgun (WGS) entry which is preliminary data.</text>
</comment>
<reference evidence="11 12" key="1">
    <citation type="submission" date="2017-03" db="EMBL/GenBank/DDBJ databases">
        <title>Genome of the blue death feigning beetle - Asbolus verrucosus.</title>
        <authorList>
            <person name="Rider S.D."/>
        </authorList>
    </citation>
    <scope>NUCLEOTIDE SEQUENCE [LARGE SCALE GENOMIC DNA]</scope>
    <source>
        <strain evidence="11">Butters</strain>
        <tissue evidence="11">Head and leg muscle</tissue>
    </source>
</reference>
<feature type="domain" description="ABC transporter" evidence="9">
    <location>
        <begin position="1047"/>
        <end position="1280"/>
    </location>
</feature>
<dbReference type="GO" id="GO:0016887">
    <property type="term" value="F:ATP hydrolysis activity"/>
    <property type="evidence" value="ECO:0007669"/>
    <property type="project" value="InterPro"/>
</dbReference>
<evidence type="ECO:0000313" key="12">
    <source>
        <dbReference type="Proteomes" id="UP000292052"/>
    </source>
</evidence>
<feature type="transmembrane region" description="Helical" evidence="8">
    <location>
        <begin position="262"/>
        <end position="281"/>
    </location>
</feature>
<dbReference type="Pfam" id="PF00664">
    <property type="entry name" value="ABC_membrane"/>
    <property type="match status" value="2"/>
</dbReference>